<dbReference type="OrthoDB" id="5227504at2759"/>
<feature type="region of interest" description="Disordered" evidence="1">
    <location>
        <begin position="558"/>
        <end position="582"/>
    </location>
</feature>
<dbReference type="Proteomes" id="UP000001881">
    <property type="component" value="Unassembled WGS sequence"/>
</dbReference>
<protein>
    <submittedName>
        <fullName evidence="3">WGS project CABT00000000 data, contig 2.134</fullName>
    </submittedName>
</protein>
<feature type="region of interest" description="Disordered" evidence="1">
    <location>
        <begin position="616"/>
        <end position="643"/>
    </location>
</feature>
<dbReference type="InterPro" id="IPR052895">
    <property type="entry name" value="HetReg/Transcr_Mod"/>
</dbReference>
<keyword evidence="2" id="KW-1133">Transmembrane helix</keyword>
<feature type="compositionally biased region" description="Low complexity" evidence="1">
    <location>
        <begin position="558"/>
        <end position="567"/>
    </location>
</feature>
<organism evidence="3 4">
    <name type="scientific">Sordaria macrospora (strain ATCC MYA-333 / DSM 997 / K(L3346) / K-hell)</name>
    <dbReference type="NCBI Taxonomy" id="771870"/>
    <lineage>
        <taxon>Eukaryota</taxon>
        <taxon>Fungi</taxon>
        <taxon>Dikarya</taxon>
        <taxon>Ascomycota</taxon>
        <taxon>Pezizomycotina</taxon>
        <taxon>Sordariomycetes</taxon>
        <taxon>Sordariomycetidae</taxon>
        <taxon>Sordariales</taxon>
        <taxon>Sordariaceae</taxon>
        <taxon>Sordaria</taxon>
    </lineage>
</organism>
<feature type="transmembrane region" description="Helical" evidence="2">
    <location>
        <begin position="256"/>
        <end position="277"/>
    </location>
</feature>
<dbReference type="PANTHER" id="PTHR24148">
    <property type="entry name" value="ANKYRIN REPEAT DOMAIN-CONTAINING PROTEIN 39 HOMOLOG-RELATED"/>
    <property type="match status" value="1"/>
</dbReference>
<accession>F7WCH3</accession>
<proteinExistence type="predicted"/>
<dbReference type="AlphaFoldDB" id="F7WCH3"/>
<dbReference type="PANTHER" id="PTHR24148:SF64">
    <property type="entry name" value="HETEROKARYON INCOMPATIBILITY DOMAIN-CONTAINING PROTEIN"/>
    <property type="match status" value="1"/>
</dbReference>
<feature type="transmembrane region" description="Helical" evidence="2">
    <location>
        <begin position="214"/>
        <end position="236"/>
    </location>
</feature>
<comment type="caution">
    <text evidence="3">The sequence shown here is derived from an EMBL/GenBank/DDBJ whole genome shotgun (WGS) entry which is preliminary data.</text>
</comment>
<evidence type="ECO:0000313" key="3">
    <source>
        <dbReference type="EMBL" id="CCC14599.1"/>
    </source>
</evidence>
<dbReference type="VEuPathDB" id="FungiDB:SMAC_09678"/>
<sequence>MRACLFRRLPLGVAAAVRGEEREKREGELIGYECADLDWEGYGWHTVALQVFGSWMRRYPTSRVGNFLAWQKARSSTEVASFDAVLGRGWIGRAWTFQEIILASNPVIVCGNHSLTWDELVSTIYTHRDYEHTAPNSETSPALLEHWLSIVELWLSLPRPYHAYNMPVERKKGKNVPEKEEAVELLQHKQQLAPSFREHLDHLRKTKNYSPWQLRVLHALFTLALIILIFAPYGYLTYLSGTSIAPRISAVLPGNHWRAVLGKVFIWISYVLAWLLVSWGTYSLFGNFFNLLDITFFGRGALREFPNIRFPQLNPGNPQELLWRGMLIALRERKCYDPHDKAFSLFGVLKVCGAQLSMPGGVPDYKLPVDETYRILWKDFFTWQPRGLGVLIFAGTKFPWYHGQPEGAPTVGASWALPWGFDMNQGPQWLVNRCGYAFDAYYDRYVEAGPLGVELLGPSHTRLKLKGQRIGTVIFGTQFRWMEPLDNLRLETLAQGGDMSRLVKLWKWRRVLREMNVDQEEAWASLLSDLLARRFKFREFRELCEILDQYQDLMPPSSLNSESVVSSGQDGEGGTTAEGQDNEESWTELLHDVKAYLDPCLQMLLNEDRGVFIASTEANGGKPTSTSDSEGVTTPISSGTAGTGPVDIRIGDVVFVLAGVPVPIVLRPVPLPGSAQTGEQEEVVYRIVGQAIIPRIVSGGPKALMDGNTDQILVPLPGEGEVFEGENLEDVMIV</sequence>
<evidence type="ECO:0000313" key="4">
    <source>
        <dbReference type="Proteomes" id="UP000001881"/>
    </source>
</evidence>
<keyword evidence="2" id="KW-0472">Membrane</keyword>
<gene>
    <name evidence="3" type="ORF">SMAC_09678</name>
</gene>
<dbReference type="HOGENOM" id="CLU_377748_0_0_1"/>
<dbReference type="InParanoid" id="F7WCH3"/>
<feature type="compositionally biased region" description="Polar residues" evidence="1">
    <location>
        <begin position="616"/>
        <end position="640"/>
    </location>
</feature>
<dbReference type="STRING" id="771870.F7WCH3"/>
<dbReference type="GeneID" id="10799808"/>
<dbReference type="KEGG" id="smp:10799808"/>
<name>F7WCH3_SORMK</name>
<evidence type="ECO:0000256" key="1">
    <source>
        <dbReference type="SAM" id="MobiDB-lite"/>
    </source>
</evidence>
<evidence type="ECO:0000256" key="2">
    <source>
        <dbReference type="SAM" id="Phobius"/>
    </source>
</evidence>
<keyword evidence="2" id="KW-0812">Transmembrane</keyword>
<reference evidence="3 4" key="1">
    <citation type="journal article" date="2010" name="PLoS Genet.">
        <title>De novo assembly of a 40 Mb eukaryotic genome from short sequence reads: Sordaria macrospora, a model organism for fungal morphogenesis.</title>
        <authorList>
            <person name="Nowrousian M."/>
            <person name="Stajich J."/>
            <person name="Chu M."/>
            <person name="Engh I."/>
            <person name="Espagne E."/>
            <person name="Halliday K."/>
            <person name="Kamerewerd J."/>
            <person name="Kempken F."/>
            <person name="Knab B."/>
            <person name="Kuo H.C."/>
            <person name="Osiewacz H.D."/>
            <person name="Poeggeler S."/>
            <person name="Read N."/>
            <person name="Seiler S."/>
            <person name="Smith K."/>
            <person name="Zickler D."/>
            <person name="Kueck U."/>
            <person name="Freitag M."/>
        </authorList>
    </citation>
    <scope>NUCLEOTIDE SEQUENCE [LARGE SCALE GENOMIC DNA]</scope>
    <source>
        <strain evidence="4">ATCC MYA-333 / DSM 997 / K(L3346) / K-hell</strain>
        <tissue evidence="3">Mycelium</tissue>
    </source>
</reference>
<keyword evidence="4" id="KW-1185">Reference proteome</keyword>
<dbReference type="EMBL" id="CABT02000134">
    <property type="protein sequence ID" value="CCC14599.1"/>
    <property type="molecule type" value="Genomic_DNA"/>
</dbReference>